<evidence type="ECO:0000313" key="2">
    <source>
        <dbReference type="Proteomes" id="UP001607303"/>
    </source>
</evidence>
<sequence>MLPRTKVCFLMGNNFITEILIDSYFEKRSIALGKKIWLTLKFIEVLEVFLNRNKKNNALYDQPCEKSNSDSELNYKLLLNKVIYTFMHMNQSDIYNTFDDVGIMLTICQYGFDNKANHLLSQNSLPASRISIIRTFDYLNVAYPDKH</sequence>
<reference evidence="1 2" key="1">
    <citation type="journal article" date="2024" name="Ann. Entomol. Soc. Am.">
        <title>Genomic analyses of the southern and eastern yellowjacket wasps (Hymenoptera: Vespidae) reveal evolutionary signatures of social life.</title>
        <authorList>
            <person name="Catto M.A."/>
            <person name="Caine P.B."/>
            <person name="Orr S.E."/>
            <person name="Hunt B.G."/>
            <person name="Goodisman M.A.D."/>
        </authorList>
    </citation>
    <scope>NUCLEOTIDE SEQUENCE [LARGE SCALE GENOMIC DNA]</scope>
    <source>
        <strain evidence="1">232</strain>
        <tissue evidence="1">Head and thorax</tissue>
    </source>
</reference>
<organism evidence="1 2">
    <name type="scientific">Vespula maculifrons</name>
    <name type="common">Eastern yellow jacket</name>
    <name type="synonym">Wasp</name>
    <dbReference type="NCBI Taxonomy" id="7453"/>
    <lineage>
        <taxon>Eukaryota</taxon>
        <taxon>Metazoa</taxon>
        <taxon>Ecdysozoa</taxon>
        <taxon>Arthropoda</taxon>
        <taxon>Hexapoda</taxon>
        <taxon>Insecta</taxon>
        <taxon>Pterygota</taxon>
        <taxon>Neoptera</taxon>
        <taxon>Endopterygota</taxon>
        <taxon>Hymenoptera</taxon>
        <taxon>Apocrita</taxon>
        <taxon>Aculeata</taxon>
        <taxon>Vespoidea</taxon>
        <taxon>Vespidae</taxon>
        <taxon>Vespinae</taxon>
        <taxon>Vespula</taxon>
    </lineage>
</organism>
<accession>A0ABD2AUH3</accession>
<name>A0ABD2AUH3_VESMC</name>
<dbReference type="AlphaFoldDB" id="A0ABD2AUH3"/>
<comment type="caution">
    <text evidence="1">The sequence shown here is derived from an EMBL/GenBank/DDBJ whole genome shotgun (WGS) entry which is preliminary data.</text>
</comment>
<keyword evidence="2" id="KW-1185">Reference proteome</keyword>
<proteinExistence type="predicted"/>
<evidence type="ECO:0000313" key="1">
    <source>
        <dbReference type="EMBL" id="KAL2723580.1"/>
    </source>
</evidence>
<dbReference type="EMBL" id="JAYRBN010000114">
    <property type="protein sequence ID" value="KAL2723580.1"/>
    <property type="molecule type" value="Genomic_DNA"/>
</dbReference>
<dbReference type="Proteomes" id="UP001607303">
    <property type="component" value="Unassembled WGS sequence"/>
</dbReference>
<protein>
    <submittedName>
        <fullName evidence="1">Uncharacterized protein</fullName>
    </submittedName>
</protein>
<gene>
    <name evidence="1" type="ORF">V1477_019431</name>
</gene>